<feature type="compositionally biased region" description="Basic and acidic residues" evidence="7">
    <location>
        <begin position="426"/>
        <end position="444"/>
    </location>
</feature>
<evidence type="ECO:0000256" key="6">
    <source>
        <dbReference type="PROSITE-ProRule" id="PRU00221"/>
    </source>
</evidence>
<dbReference type="Proteomes" id="UP000472267">
    <property type="component" value="Chromosome 15"/>
</dbReference>
<feature type="region of interest" description="Disordered" evidence="7">
    <location>
        <begin position="230"/>
        <end position="252"/>
    </location>
</feature>
<dbReference type="Gene3D" id="2.130.10.10">
    <property type="entry name" value="YVTN repeat-like/Quinoprotein amine dehydrogenase"/>
    <property type="match status" value="1"/>
</dbReference>
<feature type="compositionally biased region" description="Polar residues" evidence="7">
    <location>
        <begin position="397"/>
        <end position="425"/>
    </location>
</feature>
<dbReference type="InterPro" id="IPR019775">
    <property type="entry name" value="WD40_repeat_CS"/>
</dbReference>
<evidence type="ECO:0000313" key="8">
    <source>
        <dbReference type="Ensembl" id="ENSSFAP00005037753.1"/>
    </source>
</evidence>
<dbReference type="PANTHER" id="PTHR15052">
    <property type="entry name" value="RNA POLYMERASE III TRANSCRIPTION INITIATION FACTOR COMPLEX SUBUNIT"/>
    <property type="match status" value="1"/>
</dbReference>
<dbReference type="GO" id="GO:0005634">
    <property type="term" value="C:nucleus"/>
    <property type="evidence" value="ECO:0007669"/>
    <property type="project" value="UniProtKB-SubCell"/>
</dbReference>
<evidence type="ECO:0000256" key="2">
    <source>
        <dbReference type="ARBA" id="ARBA00022574"/>
    </source>
</evidence>
<keyword evidence="3" id="KW-0677">Repeat</keyword>
<evidence type="ECO:0000256" key="4">
    <source>
        <dbReference type="ARBA" id="ARBA00023163"/>
    </source>
</evidence>
<proteinExistence type="predicted"/>
<feature type="compositionally biased region" description="Polar residues" evidence="7">
    <location>
        <begin position="230"/>
        <end position="243"/>
    </location>
</feature>
<dbReference type="InterPro" id="IPR015943">
    <property type="entry name" value="WD40/YVTN_repeat-like_dom_sf"/>
</dbReference>
<reference evidence="8" key="1">
    <citation type="submission" date="2019-06" db="EMBL/GenBank/DDBJ databases">
        <authorList>
            <consortium name="Wellcome Sanger Institute Data Sharing"/>
        </authorList>
    </citation>
    <scope>NUCLEOTIDE SEQUENCE [LARGE SCALE GENOMIC DNA]</scope>
</reference>
<dbReference type="PROSITE" id="PS50082">
    <property type="entry name" value="WD_REPEATS_2"/>
    <property type="match status" value="1"/>
</dbReference>
<gene>
    <name evidence="8" type="primary">gtf3c2</name>
</gene>
<name>A0A672I7Z4_SALFA</name>
<dbReference type="InterPro" id="IPR052416">
    <property type="entry name" value="GTF3C_component"/>
</dbReference>
<evidence type="ECO:0000313" key="9">
    <source>
        <dbReference type="Proteomes" id="UP000472267"/>
    </source>
</evidence>
<dbReference type="GO" id="GO:0000127">
    <property type="term" value="C:transcription factor TFIIIC complex"/>
    <property type="evidence" value="ECO:0007669"/>
    <property type="project" value="TreeGrafter"/>
</dbReference>
<keyword evidence="4" id="KW-0804">Transcription</keyword>
<dbReference type="InterPro" id="IPR001680">
    <property type="entry name" value="WD40_rpt"/>
</dbReference>
<comment type="subcellular location">
    <subcellularLocation>
        <location evidence="1">Nucleus</location>
    </subcellularLocation>
</comment>
<dbReference type="SMART" id="SM00320">
    <property type="entry name" value="WD40"/>
    <property type="match status" value="4"/>
</dbReference>
<dbReference type="Ensembl" id="ENSSFAT00005039153.1">
    <property type="protein sequence ID" value="ENSSFAP00005037753.1"/>
    <property type="gene ID" value="ENSSFAG00005018981.1"/>
</dbReference>
<feature type="region of interest" description="Disordered" evidence="7">
    <location>
        <begin position="375"/>
        <end position="470"/>
    </location>
</feature>
<dbReference type="Pfam" id="PF00400">
    <property type="entry name" value="WD40"/>
    <property type="match status" value="1"/>
</dbReference>
<reference evidence="8" key="2">
    <citation type="submission" date="2025-08" db="UniProtKB">
        <authorList>
            <consortium name="Ensembl"/>
        </authorList>
    </citation>
    <scope>IDENTIFICATION</scope>
</reference>
<dbReference type="PANTHER" id="PTHR15052:SF2">
    <property type="entry name" value="GENERAL TRANSCRIPTION FACTOR 3C POLYPEPTIDE 2"/>
    <property type="match status" value="1"/>
</dbReference>
<dbReference type="PROSITE" id="PS00678">
    <property type="entry name" value="WD_REPEATS_1"/>
    <property type="match status" value="1"/>
</dbReference>
<protein>
    <submittedName>
        <fullName evidence="8">Uncharacterized protein</fullName>
    </submittedName>
</protein>
<keyword evidence="5" id="KW-0539">Nucleus</keyword>
<sequence>RRSLSAVLSFSQRAPQQSQCIRSAPSSGKTSELRQQHCSSWVFPDWIPSSSDWSREYLPQERQSAAFRVSRDGLQKEEEPLQRLARFQALPPHPLCWDSALFTGGPVWALEWCPAPDGAPATQYLALACHRGMEDRHRADRTHAGPGLVQLWDVGRLEPDRRPSLSYGLALDDGFIWALKWCPAGCWEPPASARKHPLLSRLGLLAVVSSSSVVSVYSLPHPEALLQNQADSGETQEPGTGSPSVGDGSGRYQHSVRSGLVLSVDWLPQKPHNIIAVGFYDGMVGLWDLNTRSALLRVRDSECVSLLPYRCFLAHHNAVRALSFCPASRFLLVTAGDDHNVKTWDLNRLWDPVSVQRRQLVNGLVWTLQAPGVLLTGTRTRPDPVPRPRLEPEPDQTRPSPQTQTGTRTRPDQTQSPDPDWNQNHTRPDPVPRPRLEPEPDQTRSPDSFPRPGPQTQTGTRTRTGPQTQGSCRVLLRRGSLFLWFRSFLCFHDLTFDLQVTFGTAKRTLWKRMANTETRSKVNLDKLPLAALHKVQFSPNLTSHPWLAAGGQSGVVRLHCVRNLTGSHILVQSSPVQSGPTGLIRSSLVPQVLDSQQLWTLSGSSWMFVTIS</sequence>
<evidence type="ECO:0000256" key="3">
    <source>
        <dbReference type="ARBA" id="ARBA00022737"/>
    </source>
</evidence>
<dbReference type="SUPFAM" id="SSF50978">
    <property type="entry name" value="WD40 repeat-like"/>
    <property type="match status" value="1"/>
</dbReference>
<reference evidence="8" key="3">
    <citation type="submission" date="2025-09" db="UniProtKB">
        <authorList>
            <consortium name="Ensembl"/>
        </authorList>
    </citation>
    <scope>IDENTIFICATION</scope>
</reference>
<feature type="repeat" description="WD" evidence="6">
    <location>
        <begin position="312"/>
        <end position="347"/>
    </location>
</feature>
<dbReference type="GO" id="GO:0006383">
    <property type="term" value="P:transcription by RNA polymerase III"/>
    <property type="evidence" value="ECO:0007669"/>
    <property type="project" value="TreeGrafter"/>
</dbReference>
<dbReference type="AlphaFoldDB" id="A0A672I7Z4"/>
<keyword evidence="2 6" id="KW-0853">WD repeat</keyword>
<feature type="compositionally biased region" description="Low complexity" evidence="7">
    <location>
        <begin position="454"/>
        <end position="470"/>
    </location>
</feature>
<organism evidence="8 9">
    <name type="scientific">Salarias fasciatus</name>
    <name type="common">Jewelled blenny</name>
    <name type="synonym">Blennius fasciatus</name>
    <dbReference type="NCBI Taxonomy" id="181472"/>
    <lineage>
        <taxon>Eukaryota</taxon>
        <taxon>Metazoa</taxon>
        <taxon>Chordata</taxon>
        <taxon>Craniata</taxon>
        <taxon>Vertebrata</taxon>
        <taxon>Euteleostomi</taxon>
        <taxon>Actinopterygii</taxon>
        <taxon>Neopterygii</taxon>
        <taxon>Teleostei</taxon>
        <taxon>Neoteleostei</taxon>
        <taxon>Acanthomorphata</taxon>
        <taxon>Ovalentaria</taxon>
        <taxon>Blenniimorphae</taxon>
        <taxon>Blenniiformes</taxon>
        <taxon>Blennioidei</taxon>
        <taxon>Blenniidae</taxon>
        <taxon>Salariinae</taxon>
        <taxon>Salarias</taxon>
    </lineage>
</organism>
<evidence type="ECO:0000256" key="1">
    <source>
        <dbReference type="ARBA" id="ARBA00004123"/>
    </source>
</evidence>
<dbReference type="PROSITE" id="PS50294">
    <property type="entry name" value="WD_REPEATS_REGION"/>
    <property type="match status" value="1"/>
</dbReference>
<dbReference type="InterPro" id="IPR036322">
    <property type="entry name" value="WD40_repeat_dom_sf"/>
</dbReference>
<feature type="compositionally biased region" description="Basic and acidic residues" evidence="7">
    <location>
        <begin position="380"/>
        <end position="396"/>
    </location>
</feature>
<evidence type="ECO:0000256" key="7">
    <source>
        <dbReference type="SAM" id="MobiDB-lite"/>
    </source>
</evidence>
<evidence type="ECO:0000256" key="5">
    <source>
        <dbReference type="ARBA" id="ARBA00023242"/>
    </source>
</evidence>
<keyword evidence="9" id="KW-1185">Reference proteome</keyword>
<accession>A0A672I7Z4</accession>